<dbReference type="Proteomes" id="UP000306441">
    <property type="component" value="Unassembled WGS sequence"/>
</dbReference>
<keyword evidence="1" id="KW-0812">Transmembrane</keyword>
<keyword evidence="1" id="KW-0472">Membrane</keyword>
<name>A0ABY2QAA1_9HYPH</name>
<feature type="transmembrane region" description="Helical" evidence="1">
    <location>
        <begin position="97"/>
        <end position="119"/>
    </location>
</feature>
<reference evidence="2 3" key="1">
    <citation type="submission" date="2019-04" db="EMBL/GenBank/DDBJ databases">
        <title>Mesorhizobium composti sp. nov., isolated from compost.</title>
        <authorList>
            <person name="Lin S.-Y."/>
            <person name="Hameed A."/>
            <person name="Hsieh Y.-T."/>
            <person name="Young C.-C."/>
        </authorList>
    </citation>
    <scope>NUCLEOTIDE SEQUENCE [LARGE SCALE GENOMIC DNA]</scope>
    <source>
        <strain evidence="2 3">CC-YTH430</strain>
    </source>
</reference>
<protein>
    <recommendedName>
        <fullName evidence="4">DUF3426 domain-containing protein</fullName>
    </recommendedName>
</protein>
<organism evidence="2 3">
    <name type="scientific">Ollibium composti</name>
    <dbReference type="NCBI Taxonomy" id="2675109"/>
    <lineage>
        <taxon>Bacteria</taxon>
        <taxon>Pseudomonadati</taxon>
        <taxon>Pseudomonadota</taxon>
        <taxon>Alphaproteobacteria</taxon>
        <taxon>Hyphomicrobiales</taxon>
        <taxon>Phyllobacteriaceae</taxon>
        <taxon>Ollibium</taxon>
    </lineage>
</organism>
<evidence type="ECO:0000313" key="2">
    <source>
        <dbReference type="EMBL" id="THF57566.1"/>
    </source>
</evidence>
<sequence length="223" mass="23228">MALSGTISGARAHRRTARPVSGEIMAAVAFDGVAPRRAVDPADVVDADYEVVRPGRPEPIPAVKVETAQASPRVGMDMLRKEKTEPERRAPARGGPLFWITGIGIALAAFWVSGGHALVRDSGLFSGPPAVQAAFSVTGVRSRFDVSGTKPVLLVDGEAANEGGEAGVLPPLEIRVAASDGRVTRYTLGTSGRILAAGERFAFSSRLDVPKNGVGTVSVTFAE</sequence>
<proteinExistence type="predicted"/>
<dbReference type="EMBL" id="SSNY01000005">
    <property type="protein sequence ID" value="THF57566.1"/>
    <property type="molecule type" value="Genomic_DNA"/>
</dbReference>
<comment type="caution">
    <text evidence="2">The sequence shown here is derived from an EMBL/GenBank/DDBJ whole genome shotgun (WGS) entry which is preliminary data.</text>
</comment>
<evidence type="ECO:0000313" key="3">
    <source>
        <dbReference type="Proteomes" id="UP000306441"/>
    </source>
</evidence>
<gene>
    <name evidence="2" type="ORF">E6C48_11260</name>
</gene>
<accession>A0ABY2QAA1</accession>
<evidence type="ECO:0008006" key="4">
    <source>
        <dbReference type="Google" id="ProtNLM"/>
    </source>
</evidence>
<keyword evidence="3" id="KW-1185">Reference proteome</keyword>
<keyword evidence="1" id="KW-1133">Transmembrane helix</keyword>
<evidence type="ECO:0000256" key="1">
    <source>
        <dbReference type="SAM" id="Phobius"/>
    </source>
</evidence>